<comment type="similarity">
    <text evidence="9 10">Belongs to the arginase family.</text>
</comment>
<dbReference type="FunFam" id="3.40.800.10:FF:000012">
    <property type="entry name" value="Arginase"/>
    <property type="match status" value="1"/>
</dbReference>
<dbReference type="InterPro" id="IPR020855">
    <property type="entry name" value="Ureohydrolase_Mn_BS"/>
</dbReference>
<dbReference type="GO" id="GO:0005829">
    <property type="term" value="C:cytosol"/>
    <property type="evidence" value="ECO:0007669"/>
    <property type="project" value="TreeGrafter"/>
</dbReference>
<dbReference type="PANTHER" id="PTHR43782">
    <property type="entry name" value="ARGINASE"/>
    <property type="match status" value="1"/>
</dbReference>
<dbReference type="PROSITE" id="PS51409">
    <property type="entry name" value="ARGINASE_2"/>
    <property type="match status" value="1"/>
</dbReference>
<dbReference type="SUPFAM" id="SSF52768">
    <property type="entry name" value="Arginase/deacetylase"/>
    <property type="match status" value="1"/>
</dbReference>
<dbReference type="EMBL" id="KC584043">
    <property type="protein sequence ID" value="AGT02771.1"/>
    <property type="molecule type" value="Genomic_DNA"/>
</dbReference>
<dbReference type="GO" id="GO:0006525">
    <property type="term" value="P:arginine metabolic process"/>
    <property type="evidence" value="ECO:0007669"/>
    <property type="project" value="UniProtKB-KW"/>
</dbReference>
<dbReference type="CDD" id="cd09989">
    <property type="entry name" value="Arginase"/>
    <property type="match status" value="1"/>
</dbReference>
<keyword evidence="4 11" id="KW-0056">Arginine metabolism</keyword>
<evidence type="ECO:0000256" key="4">
    <source>
        <dbReference type="ARBA" id="ARBA00022503"/>
    </source>
</evidence>
<dbReference type="AlphaFoldDB" id="U5KM02"/>
<dbReference type="Gene3D" id="3.40.800.10">
    <property type="entry name" value="Ureohydrolase domain"/>
    <property type="match status" value="1"/>
</dbReference>
<protein>
    <recommendedName>
        <fullName evidence="3 11">Arginase</fullName>
        <ecNumber evidence="2 11">3.5.3.1</ecNumber>
    </recommendedName>
</protein>
<dbReference type="EC" id="3.5.3.1" evidence="2 11"/>
<evidence type="ECO:0000256" key="2">
    <source>
        <dbReference type="ARBA" id="ARBA00012168"/>
    </source>
</evidence>
<evidence type="ECO:0000256" key="5">
    <source>
        <dbReference type="ARBA" id="ARBA00022723"/>
    </source>
</evidence>
<name>U5KM02_9TRYP</name>
<accession>U5KM02</accession>
<comment type="cofactor">
    <cofactor evidence="11">
        <name>Mn(2+)</name>
        <dbReference type="ChEBI" id="CHEBI:29035"/>
    </cofactor>
    <text evidence="11">Binds 2 manganese ions per subunit.</text>
</comment>
<comment type="catalytic activity">
    <reaction evidence="8 11">
        <text>L-arginine + H2O = urea + L-ornithine</text>
        <dbReference type="Rhea" id="RHEA:20569"/>
        <dbReference type="ChEBI" id="CHEBI:15377"/>
        <dbReference type="ChEBI" id="CHEBI:16199"/>
        <dbReference type="ChEBI" id="CHEBI:32682"/>
        <dbReference type="ChEBI" id="CHEBI:46911"/>
        <dbReference type="EC" id="3.5.3.1"/>
    </reaction>
</comment>
<dbReference type="NCBIfam" id="TIGR01229">
    <property type="entry name" value="rocF_arginase"/>
    <property type="match status" value="1"/>
</dbReference>
<reference evidence="12" key="1">
    <citation type="submission" date="2013-02" db="EMBL/GenBank/DDBJ databases">
        <title>Genomic Cooperation Between Trypanosomatids and Their Bacterial Endosymbionts in the Synthesis of Essential Amino Acids Heavily Influenced by Multiple Lateral Gene Transfer Events.</title>
        <authorList>
            <person name="Alves J.M.P."/>
            <person name="Klein C."/>
            <person name="Maia da Silva F."/>
            <person name="Costa Martins A.G."/>
            <person name="Serrano M.G."/>
            <person name="Buck G.A."/>
            <person name="Vasconcelos A.T.R."/>
            <person name="France-Sagot M."/>
            <person name="Teixeira M.M.G."/>
            <person name="Motta M.C.M."/>
            <person name="Camargo E.P."/>
        </authorList>
    </citation>
    <scope>NUCLEOTIDE SEQUENCE</scope>
</reference>
<dbReference type="InterPro" id="IPR014033">
    <property type="entry name" value="Arginase"/>
</dbReference>
<dbReference type="GO" id="GO:0030145">
    <property type="term" value="F:manganese ion binding"/>
    <property type="evidence" value="ECO:0007669"/>
    <property type="project" value="TreeGrafter"/>
</dbReference>
<evidence type="ECO:0000256" key="6">
    <source>
        <dbReference type="ARBA" id="ARBA00022801"/>
    </source>
</evidence>
<comment type="pathway">
    <text evidence="1">Nitrogen metabolism; urea cycle; L-ornithine and urea from L-arginine: step 1/1.</text>
</comment>
<dbReference type="GO" id="GO:0005634">
    <property type="term" value="C:nucleus"/>
    <property type="evidence" value="ECO:0007669"/>
    <property type="project" value="TreeGrafter"/>
</dbReference>
<sequence length="334" mass="36538">MPRAGLGQVDYKFYPEREVGLVLAPFSGGQEKFGVEEGPKYLLHAGMERDLRKLGWKTSIVEAFKSDEYDNMRLDKTDVQGKVLLPKLVGHATQRVFEAVKKVAHQGHLPLTLGGDHSVAIGTVAAVLTKYPNAGLIWVDAHADINTMSGTESGHLHGCPVSILMGLDKEHIPKEFDWVPHLLKPEKIAYIGLREVDEDEKRILAELNIAAFSMHHVDRFGINAVVEMAVKAVSPNGDEPIMVSYDVDGIDPIYTPATGTPVRGGLNYREGLFLTERIAETGRLVALDVVECNPHLAATPDHAHNTISLGCSIARCALGETLLHRKSLPHSSKL</sequence>
<dbReference type="GO" id="GO:0000050">
    <property type="term" value="P:urea cycle"/>
    <property type="evidence" value="ECO:0007669"/>
    <property type="project" value="UniProtKB-UniPathway"/>
</dbReference>
<keyword evidence="7 11" id="KW-0464">Manganese</keyword>
<dbReference type="PANTHER" id="PTHR43782:SF3">
    <property type="entry name" value="ARGINASE"/>
    <property type="match status" value="1"/>
</dbReference>
<evidence type="ECO:0000256" key="11">
    <source>
        <dbReference type="RuleBase" id="RU361159"/>
    </source>
</evidence>
<organism evidence="12">
    <name type="scientific">Angomonas desouzai</name>
    <dbReference type="NCBI Taxonomy" id="59800"/>
    <lineage>
        <taxon>Eukaryota</taxon>
        <taxon>Discoba</taxon>
        <taxon>Euglenozoa</taxon>
        <taxon>Kinetoplastea</taxon>
        <taxon>Metakinetoplastina</taxon>
        <taxon>Trypanosomatida</taxon>
        <taxon>Trypanosomatidae</taxon>
        <taxon>Strigomonadinae</taxon>
        <taxon>Angomonas</taxon>
    </lineage>
</organism>
<keyword evidence="6 10" id="KW-0378">Hydrolase</keyword>
<evidence type="ECO:0000256" key="10">
    <source>
        <dbReference type="RuleBase" id="RU003684"/>
    </source>
</evidence>
<dbReference type="GO" id="GO:0004053">
    <property type="term" value="F:arginase activity"/>
    <property type="evidence" value="ECO:0007669"/>
    <property type="project" value="UniProtKB-EC"/>
</dbReference>
<evidence type="ECO:0000313" key="12">
    <source>
        <dbReference type="EMBL" id="AGT02771.1"/>
    </source>
</evidence>
<dbReference type="PROSITE" id="PS01053">
    <property type="entry name" value="ARGINASE_1"/>
    <property type="match status" value="1"/>
</dbReference>
<keyword evidence="5 11" id="KW-0479">Metal-binding</keyword>
<dbReference type="Pfam" id="PF00491">
    <property type="entry name" value="Arginase"/>
    <property type="match status" value="1"/>
</dbReference>
<proteinExistence type="inferred from homology"/>
<evidence type="ECO:0000256" key="9">
    <source>
        <dbReference type="PROSITE-ProRule" id="PRU00742"/>
    </source>
</evidence>
<evidence type="ECO:0000256" key="7">
    <source>
        <dbReference type="ARBA" id="ARBA00023211"/>
    </source>
</evidence>
<dbReference type="InterPro" id="IPR023696">
    <property type="entry name" value="Ureohydrolase_dom_sf"/>
</dbReference>
<dbReference type="UniPathway" id="UPA00158">
    <property type="reaction ID" value="UER00270"/>
</dbReference>
<evidence type="ECO:0000256" key="8">
    <source>
        <dbReference type="ARBA" id="ARBA00047391"/>
    </source>
</evidence>
<dbReference type="PRINTS" id="PR00116">
    <property type="entry name" value="ARGINASE"/>
</dbReference>
<evidence type="ECO:0000256" key="3">
    <source>
        <dbReference type="ARBA" id="ARBA00018123"/>
    </source>
</evidence>
<evidence type="ECO:0000256" key="1">
    <source>
        <dbReference type="ARBA" id="ARBA00005098"/>
    </source>
</evidence>
<dbReference type="InterPro" id="IPR006035">
    <property type="entry name" value="Ureohydrolase"/>
</dbReference>